<proteinExistence type="inferred from homology"/>
<protein>
    <submittedName>
        <fullName evidence="6">UDP-glycosyltransferase UGT4-like</fullName>
    </submittedName>
</protein>
<dbReference type="PANTHER" id="PTHR48043">
    <property type="entry name" value="EG:EG0003.4 PROTEIN-RELATED"/>
    <property type="match status" value="1"/>
</dbReference>
<comment type="similarity">
    <text evidence="1">Belongs to the UDP-glycosyltransferase family.</text>
</comment>
<evidence type="ECO:0000256" key="2">
    <source>
        <dbReference type="ARBA" id="ARBA00022676"/>
    </source>
</evidence>
<evidence type="ECO:0000256" key="4">
    <source>
        <dbReference type="SAM" id="Phobius"/>
    </source>
</evidence>
<evidence type="ECO:0000256" key="3">
    <source>
        <dbReference type="ARBA" id="ARBA00022679"/>
    </source>
</evidence>
<evidence type="ECO:0000256" key="1">
    <source>
        <dbReference type="ARBA" id="ARBA00009995"/>
    </source>
</evidence>
<keyword evidence="4" id="KW-1133">Transmembrane helix</keyword>
<organism evidence="5 6">
    <name type="scientific">Musca domestica</name>
    <name type="common">House fly</name>
    <dbReference type="NCBI Taxonomy" id="7370"/>
    <lineage>
        <taxon>Eukaryota</taxon>
        <taxon>Metazoa</taxon>
        <taxon>Ecdysozoa</taxon>
        <taxon>Arthropoda</taxon>
        <taxon>Hexapoda</taxon>
        <taxon>Insecta</taxon>
        <taxon>Pterygota</taxon>
        <taxon>Neoptera</taxon>
        <taxon>Endopterygota</taxon>
        <taxon>Diptera</taxon>
        <taxon>Brachycera</taxon>
        <taxon>Muscomorpha</taxon>
        <taxon>Muscoidea</taxon>
        <taxon>Muscidae</taxon>
        <taxon>Musca</taxon>
    </lineage>
</organism>
<reference evidence="6" key="1">
    <citation type="submission" date="2025-08" db="UniProtKB">
        <authorList>
            <consortium name="RefSeq"/>
        </authorList>
    </citation>
    <scope>IDENTIFICATION</scope>
    <source>
        <strain evidence="6">Aabys</strain>
        <tissue evidence="6">Whole body</tissue>
    </source>
</reference>
<keyword evidence="5" id="KW-1185">Reference proteome</keyword>
<gene>
    <name evidence="6" type="primary">LOC131801425</name>
</gene>
<dbReference type="InterPro" id="IPR002213">
    <property type="entry name" value="UDP_glucos_trans"/>
</dbReference>
<accession>A0ABM3URP2</accession>
<evidence type="ECO:0000313" key="5">
    <source>
        <dbReference type="Proteomes" id="UP001652621"/>
    </source>
</evidence>
<dbReference type="Pfam" id="PF00201">
    <property type="entry name" value="UDPGT"/>
    <property type="match status" value="1"/>
</dbReference>
<dbReference type="PANTHER" id="PTHR48043:SF159">
    <property type="entry name" value="EG:EG0003.4 PROTEIN-RELATED"/>
    <property type="match status" value="1"/>
</dbReference>
<keyword evidence="2" id="KW-0328">Glycosyltransferase</keyword>
<sequence>MNEKFYGRHFPNATKSVEEIQKKFALVLLNDHPAISSPKPYVPNMLDVAGLHIPEKPKPLPQHVGKILNATSQGFIYVAIGNPYPDNVMQRILQQFQMLNHTIVWNTNHSPSAKLRIPRNVKFYPKISHYAVLEHPKCKLLISEAGFLSVIESIHYGLTILGLRNIYGKPGEFFDAVEKIKTGISVKLGPNSLKDNHIYWSVVELLQNENYTKLAKIKSLQLRDQQNTPMQRAIFGIEYVLRHNGAAHLRNLRQNLNSWQFYNLDVWLILCLVVLTVLAIFYMIVYFCGKVVRKAYRRKYKND</sequence>
<dbReference type="Proteomes" id="UP001652621">
    <property type="component" value="Unplaced"/>
</dbReference>
<keyword evidence="4" id="KW-0812">Transmembrane</keyword>
<dbReference type="SUPFAM" id="SSF53756">
    <property type="entry name" value="UDP-Glycosyltransferase/glycogen phosphorylase"/>
    <property type="match status" value="1"/>
</dbReference>
<feature type="transmembrane region" description="Helical" evidence="4">
    <location>
        <begin position="266"/>
        <end position="289"/>
    </location>
</feature>
<dbReference type="GeneID" id="131801425"/>
<keyword evidence="4" id="KW-0472">Membrane</keyword>
<dbReference type="InterPro" id="IPR050271">
    <property type="entry name" value="UDP-glycosyltransferase"/>
</dbReference>
<name>A0ABM3URP2_MUSDO</name>
<dbReference type="Gene3D" id="3.40.50.2000">
    <property type="entry name" value="Glycogen Phosphorylase B"/>
    <property type="match status" value="1"/>
</dbReference>
<evidence type="ECO:0000313" key="6">
    <source>
        <dbReference type="RefSeq" id="XP_058976177.1"/>
    </source>
</evidence>
<dbReference type="RefSeq" id="XP_058976177.1">
    <property type="nucleotide sequence ID" value="XM_059120194.1"/>
</dbReference>
<keyword evidence="3" id="KW-0808">Transferase</keyword>